<organism evidence="1 2">
    <name type="scientific">Dyadobacter helix</name>
    <dbReference type="NCBI Taxonomy" id="2822344"/>
    <lineage>
        <taxon>Bacteria</taxon>
        <taxon>Pseudomonadati</taxon>
        <taxon>Bacteroidota</taxon>
        <taxon>Cytophagia</taxon>
        <taxon>Cytophagales</taxon>
        <taxon>Spirosomataceae</taxon>
        <taxon>Dyadobacter</taxon>
    </lineage>
</organism>
<gene>
    <name evidence="1" type="ORF">DYBT9275_02610</name>
</gene>
<evidence type="ECO:0000313" key="2">
    <source>
        <dbReference type="Proteomes" id="UP000680038"/>
    </source>
</evidence>
<protein>
    <submittedName>
        <fullName evidence="1">Uncharacterized protein</fullName>
    </submittedName>
</protein>
<reference evidence="1" key="1">
    <citation type="submission" date="2021-04" db="EMBL/GenBank/DDBJ databases">
        <authorList>
            <person name="Rodrigo-Torres L."/>
            <person name="Arahal R. D."/>
            <person name="Lucena T."/>
        </authorList>
    </citation>
    <scope>NUCLEOTIDE SEQUENCE</scope>
    <source>
        <strain evidence="1">CECT 9275</strain>
    </source>
</reference>
<keyword evidence="2" id="KW-1185">Reference proteome</keyword>
<accession>A0A916JBN1</accession>
<comment type="caution">
    <text evidence="1">The sequence shown here is derived from an EMBL/GenBank/DDBJ whole genome shotgun (WGS) entry which is preliminary data.</text>
</comment>
<dbReference type="AlphaFoldDB" id="A0A916JBN1"/>
<dbReference type="Proteomes" id="UP000680038">
    <property type="component" value="Unassembled WGS sequence"/>
</dbReference>
<proteinExistence type="predicted"/>
<dbReference type="EMBL" id="CAJRAF010000002">
    <property type="protein sequence ID" value="CAG5001165.1"/>
    <property type="molecule type" value="Genomic_DNA"/>
</dbReference>
<name>A0A916JBN1_9BACT</name>
<evidence type="ECO:0000313" key="1">
    <source>
        <dbReference type="EMBL" id="CAG5001165.1"/>
    </source>
</evidence>
<sequence>MTARSGAASQDLILRLIGSIQTSSKNPTLRLFNEKINNETI</sequence>